<dbReference type="GO" id="GO:0006310">
    <property type="term" value="P:DNA recombination"/>
    <property type="evidence" value="ECO:0007669"/>
    <property type="project" value="UniProtKB-KW"/>
</dbReference>
<dbReference type="InterPro" id="IPR009187">
    <property type="entry name" value="Prok_Ku"/>
</dbReference>
<dbReference type="GO" id="GO:0006303">
    <property type="term" value="P:double-strand break repair via nonhomologous end joining"/>
    <property type="evidence" value="ECO:0007669"/>
    <property type="project" value="UniProtKB-UniRule"/>
</dbReference>
<keyword evidence="2" id="KW-0227">DNA damage</keyword>
<feature type="domain" description="Ku" evidence="3">
    <location>
        <begin position="53"/>
        <end position="180"/>
    </location>
</feature>
<comment type="caution">
    <text evidence="4">The sequence shown here is derived from an EMBL/GenBank/DDBJ whole genome shotgun (WGS) entry which is preliminary data.</text>
</comment>
<dbReference type="EMBL" id="JAHCVJ010000003">
    <property type="protein sequence ID" value="MBT0664408.1"/>
    <property type="molecule type" value="Genomic_DNA"/>
</dbReference>
<evidence type="ECO:0000259" key="3">
    <source>
        <dbReference type="SMART" id="SM00559"/>
    </source>
</evidence>
<comment type="function">
    <text evidence="2">With LigD forms a non-homologous end joining (NHEJ) DNA repair enzyme, which repairs dsDNA breaks with reduced fidelity. Binds linear dsDNA with 5'- and 3'- overhangs but not closed circular dsDNA nor ssDNA. Recruits and stimulates the ligase activity of LigD.</text>
</comment>
<dbReference type="Gene3D" id="2.40.290.10">
    <property type="match status" value="1"/>
</dbReference>
<keyword evidence="2" id="KW-0234">DNA repair</keyword>
<dbReference type="Pfam" id="PF02735">
    <property type="entry name" value="Ku"/>
    <property type="match status" value="1"/>
</dbReference>
<dbReference type="HAMAP" id="MF_01875">
    <property type="entry name" value="Prokaryotic_Ku"/>
    <property type="match status" value="1"/>
</dbReference>
<comment type="similarity">
    <text evidence="2">Belongs to the prokaryotic Ku family.</text>
</comment>
<keyword evidence="1 2" id="KW-0238">DNA-binding</keyword>
<dbReference type="RefSeq" id="WP_214171186.1">
    <property type="nucleotide sequence ID" value="NZ_JAHCVJ010000003.1"/>
</dbReference>
<dbReference type="PANTHER" id="PTHR41251">
    <property type="entry name" value="NON-HOMOLOGOUS END JOINING PROTEIN KU"/>
    <property type="match status" value="1"/>
</dbReference>
<dbReference type="GO" id="GO:0003690">
    <property type="term" value="F:double-stranded DNA binding"/>
    <property type="evidence" value="ECO:0007669"/>
    <property type="project" value="UniProtKB-UniRule"/>
</dbReference>
<evidence type="ECO:0000313" key="4">
    <source>
        <dbReference type="EMBL" id="MBT0664408.1"/>
    </source>
</evidence>
<keyword evidence="2" id="KW-0233">DNA recombination</keyword>
<dbReference type="Proteomes" id="UP000811899">
    <property type="component" value="Unassembled WGS sequence"/>
</dbReference>
<dbReference type="InterPro" id="IPR016194">
    <property type="entry name" value="SPOC-like_C_dom_sf"/>
</dbReference>
<keyword evidence="5" id="KW-1185">Reference proteome</keyword>
<reference evidence="4 5" key="1">
    <citation type="submission" date="2021-05" db="EMBL/GenBank/DDBJ databases">
        <title>The draft genome of Geobacter pelophilus DSM 12255.</title>
        <authorList>
            <person name="Xu Z."/>
            <person name="Masuda Y."/>
            <person name="Itoh H."/>
            <person name="Senoo K."/>
        </authorList>
    </citation>
    <scope>NUCLEOTIDE SEQUENCE [LARGE SCALE GENOMIC DNA]</scope>
    <source>
        <strain evidence="4 5">DSM 12255</strain>
    </source>
</reference>
<protein>
    <recommendedName>
        <fullName evidence="2">Non-homologous end joining protein Ku</fullName>
    </recommendedName>
</protein>
<name>A0AAW4L0M1_9BACT</name>
<dbReference type="PANTHER" id="PTHR41251:SF1">
    <property type="entry name" value="NON-HOMOLOGOUS END JOINING PROTEIN KU"/>
    <property type="match status" value="1"/>
</dbReference>
<dbReference type="SMART" id="SM00559">
    <property type="entry name" value="Ku78"/>
    <property type="match status" value="1"/>
</dbReference>
<evidence type="ECO:0000313" key="5">
    <source>
        <dbReference type="Proteomes" id="UP000811899"/>
    </source>
</evidence>
<organism evidence="4 5">
    <name type="scientific">Geoanaerobacter pelophilus</name>
    <dbReference type="NCBI Taxonomy" id="60036"/>
    <lineage>
        <taxon>Bacteria</taxon>
        <taxon>Pseudomonadati</taxon>
        <taxon>Thermodesulfobacteriota</taxon>
        <taxon>Desulfuromonadia</taxon>
        <taxon>Geobacterales</taxon>
        <taxon>Geobacteraceae</taxon>
        <taxon>Geoanaerobacter</taxon>
    </lineage>
</organism>
<evidence type="ECO:0000256" key="1">
    <source>
        <dbReference type="ARBA" id="ARBA00023125"/>
    </source>
</evidence>
<dbReference type="AlphaFoldDB" id="A0AAW4L0M1"/>
<dbReference type="SUPFAM" id="SSF100939">
    <property type="entry name" value="SPOC domain-like"/>
    <property type="match status" value="1"/>
</dbReference>
<accession>A0AAW4L0M1</accession>
<evidence type="ECO:0000256" key="2">
    <source>
        <dbReference type="HAMAP-Rule" id="MF_01875"/>
    </source>
</evidence>
<dbReference type="InterPro" id="IPR006164">
    <property type="entry name" value="DNA_bd_Ku70/Ku80"/>
</dbReference>
<gene>
    <name evidence="2" type="primary">ku</name>
    <name evidence="4" type="ORF">KI809_08855</name>
</gene>
<sequence>MATTIWKGVISLDETEVPVKLHAAVKEERIQFHLLHKRDGVRLHQQMICAYEKKPVPVTAQTKGFEVEKGKYLIFDPAELEQTAPEGSRQIELHEFVGSGRIDPIYLEHVYYLEPDSAPEKYNALVAALQEMATEGICTWTMRKRSYLGVLQARGKILRLNTLRYADEVVAVNALELQEIAMSERELQIGSDLINQMTAPFQPEKFVNEHQQKLQRLIEQKARGEKVVLLRPKVLKPTESDKLLEALEASLKKVA</sequence>
<comment type="subunit">
    <text evidence="2">Homodimer. Interacts with LigD.</text>
</comment>
<proteinExistence type="inferred from homology"/>
<dbReference type="PIRSF" id="PIRSF006493">
    <property type="entry name" value="Prok_Ku"/>
    <property type="match status" value="1"/>
</dbReference>